<proteinExistence type="predicted"/>
<keyword evidence="1" id="KW-0732">Signal</keyword>
<keyword evidence="3" id="KW-1185">Reference proteome</keyword>
<gene>
    <name evidence="2" type="ORF">SAMN05421732_101656</name>
</gene>
<reference evidence="3" key="1">
    <citation type="submission" date="2016-09" db="EMBL/GenBank/DDBJ databases">
        <authorList>
            <person name="Varghese N."/>
            <person name="Submissions S."/>
        </authorList>
    </citation>
    <scope>NUCLEOTIDE SEQUENCE [LARGE SCALE GENOMIC DNA]</scope>
    <source>
        <strain evidence="3">ANC 4667</strain>
    </source>
</reference>
<name>A0A1G6H3Y4_9GAMM</name>
<organism evidence="2 3">
    <name type="scientific">Acinetobacter kookii</name>
    <dbReference type="NCBI Taxonomy" id="1226327"/>
    <lineage>
        <taxon>Bacteria</taxon>
        <taxon>Pseudomonadati</taxon>
        <taxon>Pseudomonadota</taxon>
        <taxon>Gammaproteobacteria</taxon>
        <taxon>Moraxellales</taxon>
        <taxon>Moraxellaceae</taxon>
        <taxon>Acinetobacter</taxon>
    </lineage>
</organism>
<feature type="signal peptide" evidence="1">
    <location>
        <begin position="1"/>
        <end position="20"/>
    </location>
</feature>
<sequence length="125" mass="14471">MHCRLYISLLILMSTTLTHAIEAVENSQAQEVYDLFSGTVRENQGQLVLNHCTLAKYSYPLHFNHPEDEKRIRSLLRQDPFFWLNLRARAYSENEKFHLMVDGIAEIHIQASCHLSDLLSNSAKL</sequence>
<protein>
    <submittedName>
        <fullName evidence="2">Uncharacterized protein</fullName>
    </submittedName>
</protein>
<accession>A0A1G6H3Y4</accession>
<evidence type="ECO:0000313" key="3">
    <source>
        <dbReference type="Proteomes" id="UP000243468"/>
    </source>
</evidence>
<dbReference type="AlphaFoldDB" id="A0A1G6H3Y4"/>
<dbReference type="Proteomes" id="UP000243468">
    <property type="component" value="Unassembled WGS sequence"/>
</dbReference>
<evidence type="ECO:0000313" key="2">
    <source>
        <dbReference type="EMBL" id="SDB88979.1"/>
    </source>
</evidence>
<feature type="chain" id="PRO_5017473889" evidence="1">
    <location>
        <begin position="21"/>
        <end position="125"/>
    </location>
</feature>
<dbReference type="EMBL" id="FMYO01000001">
    <property type="protein sequence ID" value="SDB88979.1"/>
    <property type="molecule type" value="Genomic_DNA"/>
</dbReference>
<evidence type="ECO:0000256" key="1">
    <source>
        <dbReference type="SAM" id="SignalP"/>
    </source>
</evidence>